<dbReference type="GO" id="GO:0046872">
    <property type="term" value="F:metal ion binding"/>
    <property type="evidence" value="ECO:0007669"/>
    <property type="project" value="InterPro"/>
</dbReference>
<evidence type="ECO:0000256" key="1">
    <source>
        <dbReference type="ARBA" id="ARBA00001936"/>
    </source>
</evidence>
<dbReference type="Proteomes" id="UP001179600">
    <property type="component" value="Chromosome"/>
</dbReference>
<evidence type="ECO:0000259" key="9">
    <source>
        <dbReference type="PROSITE" id="PS50975"/>
    </source>
</evidence>
<comment type="cofactor">
    <cofactor evidence="1">
        <name>Mn(2+)</name>
        <dbReference type="ChEBI" id="CHEBI:29035"/>
    </cofactor>
</comment>
<dbReference type="InterPro" id="IPR003135">
    <property type="entry name" value="ATP-grasp_carboxylate-amine"/>
</dbReference>
<keyword evidence="5 8" id="KW-0067">ATP-binding</keyword>
<proteinExistence type="predicted"/>
<feature type="domain" description="ATP-grasp" evidence="9">
    <location>
        <begin position="109"/>
        <end position="295"/>
    </location>
</feature>
<dbReference type="InterPro" id="IPR011761">
    <property type="entry name" value="ATP-grasp"/>
</dbReference>
<comment type="cofactor">
    <cofactor evidence="2">
        <name>Mg(2+)</name>
        <dbReference type="ChEBI" id="CHEBI:18420"/>
    </cofactor>
</comment>
<dbReference type="SUPFAM" id="SSF56059">
    <property type="entry name" value="Glutathione synthetase ATP-binding domain-like"/>
    <property type="match status" value="1"/>
</dbReference>
<dbReference type="SUPFAM" id="SSF52440">
    <property type="entry name" value="PreATP-grasp domain"/>
    <property type="match status" value="1"/>
</dbReference>
<dbReference type="Gene3D" id="3.30.1490.20">
    <property type="entry name" value="ATP-grasp fold, A domain"/>
    <property type="match status" value="1"/>
</dbReference>
<evidence type="ECO:0000256" key="4">
    <source>
        <dbReference type="ARBA" id="ARBA00022755"/>
    </source>
</evidence>
<dbReference type="PANTHER" id="PTHR11609">
    <property type="entry name" value="PURINE BIOSYNTHESIS PROTEIN 6/7, PUR6/7"/>
    <property type="match status" value="1"/>
</dbReference>
<dbReference type="Gene3D" id="3.40.50.20">
    <property type="match status" value="1"/>
</dbReference>
<accession>A0AAE9XI33</accession>
<comment type="pathway">
    <text evidence="7">Purine metabolism.</text>
</comment>
<evidence type="ECO:0000256" key="7">
    <source>
        <dbReference type="ARBA" id="ARBA00025704"/>
    </source>
</evidence>
<keyword evidence="4" id="KW-0658">Purine biosynthesis</keyword>
<dbReference type="PANTHER" id="PTHR11609:SF5">
    <property type="entry name" value="PHOSPHORIBOSYLAMINOIMIDAZOLE CARBOXYLASE"/>
    <property type="match status" value="1"/>
</dbReference>
<dbReference type="RefSeq" id="WP_202584780.1">
    <property type="nucleotide sequence ID" value="NZ_BKBT01000001.1"/>
</dbReference>
<evidence type="ECO:0000256" key="5">
    <source>
        <dbReference type="ARBA" id="ARBA00022840"/>
    </source>
</evidence>
<dbReference type="Gene3D" id="3.30.470.20">
    <property type="entry name" value="ATP-grasp fold, B domain"/>
    <property type="match status" value="1"/>
</dbReference>
<evidence type="ECO:0000313" key="11">
    <source>
        <dbReference type="Proteomes" id="UP001179600"/>
    </source>
</evidence>
<keyword evidence="3 8" id="KW-0547">Nucleotide-binding</keyword>
<dbReference type="GO" id="GO:0005829">
    <property type="term" value="C:cytosol"/>
    <property type="evidence" value="ECO:0007669"/>
    <property type="project" value="TreeGrafter"/>
</dbReference>
<dbReference type="InterPro" id="IPR054350">
    <property type="entry name" value="PurT/PurK_preATP-grasp"/>
</dbReference>
<evidence type="ECO:0000256" key="3">
    <source>
        <dbReference type="ARBA" id="ARBA00022741"/>
    </source>
</evidence>
<protein>
    <submittedName>
        <fullName evidence="10">ATP-grasp domain-containing protein</fullName>
    </submittedName>
</protein>
<dbReference type="GO" id="GO:0005524">
    <property type="term" value="F:ATP binding"/>
    <property type="evidence" value="ECO:0007669"/>
    <property type="project" value="UniProtKB-UniRule"/>
</dbReference>
<dbReference type="EMBL" id="CP116507">
    <property type="protein sequence ID" value="WCG22410.1"/>
    <property type="molecule type" value="Genomic_DNA"/>
</dbReference>
<keyword evidence="6" id="KW-0464">Manganese</keyword>
<dbReference type="PROSITE" id="PS50975">
    <property type="entry name" value="ATP_GRASP"/>
    <property type="match status" value="1"/>
</dbReference>
<evidence type="ECO:0000313" key="10">
    <source>
        <dbReference type="EMBL" id="WCG22410.1"/>
    </source>
</evidence>
<name>A0AAE9XI33_9ENTE</name>
<dbReference type="Pfam" id="PF22660">
    <property type="entry name" value="RS_preATP-grasp-like"/>
    <property type="match status" value="1"/>
</dbReference>
<evidence type="ECO:0000256" key="2">
    <source>
        <dbReference type="ARBA" id="ARBA00001946"/>
    </source>
</evidence>
<organism evidence="10 11">
    <name type="scientific">Vagococcus lutrae</name>
    <dbReference type="NCBI Taxonomy" id="81947"/>
    <lineage>
        <taxon>Bacteria</taxon>
        <taxon>Bacillati</taxon>
        <taxon>Bacillota</taxon>
        <taxon>Bacilli</taxon>
        <taxon>Lactobacillales</taxon>
        <taxon>Enterococcaceae</taxon>
        <taxon>Vagococcus</taxon>
    </lineage>
</organism>
<sequence length="374" mass="42513">MSKLYIQGQTIGIVGGGHLARMLTLTAHKLGLKVAILDPHEHCQASAVADWHIQGEYHNEVYLMQLNQMSDFIIFEYTSYVESQTLPLLKSLPQGLAVLELAHHRLDERRFLNESAVNIPPFEIVHNLVEVYEALESIGFPCVLKTVRRTHTQDDYFEIKELSDVKNAQHLFKEGPCLLESEIPYSKEIRVSVVSNGEEAPVFFPIVEKKFLTGRLEGYYSNANLLREEQDEVYRIAEILSDSLAVQGILTIKMKINEFGIIYVTGFEPTTLDDGIYSEVACSMSQFEAHIRGLCGWPLPLVTVLGEWLTVPIRQAQYSLAVTQLPFQADWRFLFYGQKRAEFDENSLLGHVLIPAEDRNEAIAKMISSHIWND</sequence>
<evidence type="ECO:0000256" key="8">
    <source>
        <dbReference type="PROSITE-ProRule" id="PRU00409"/>
    </source>
</evidence>
<dbReference type="Pfam" id="PF02222">
    <property type="entry name" value="ATP-grasp"/>
    <property type="match status" value="1"/>
</dbReference>
<dbReference type="InterPro" id="IPR016185">
    <property type="entry name" value="PreATP-grasp_dom_sf"/>
</dbReference>
<evidence type="ECO:0000256" key="6">
    <source>
        <dbReference type="ARBA" id="ARBA00023211"/>
    </source>
</evidence>
<dbReference type="GO" id="GO:0006164">
    <property type="term" value="P:purine nucleotide biosynthetic process"/>
    <property type="evidence" value="ECO:0007669"/>
    <property type="project" value="UniProtKB-KW"/>
</dbReference>
<reference evidence="10" key="1">
    <citation type="submission" date="2023-01" db="EMBL/GenBank/DDBJ databases">
        <title>Oxazolidinone resistance genes in florfenicol resistant enterococci from beef cattle and veal calves at slaughter.</title>
        <authorList>
            <person name="Biggel M."/>
        </authorList>
    </citation>
    <scope>NUCLEOTIDE SEQUENCE</scope>
    <source>
        <strain evidence="10">K204-1</strain>
    </source>
</reference>
<dbReference type="AlphaFoldDB" id="A0AAE9XI33"/>
<gene>
    <name evidence="10" type="ORF">PML95_08410</name>
</gene>
<dbReference type="InterPro" id="IPR013815">
    <property type="entry name" value="ATP_grasp_subdomain_1"/>
</dbReference>